<dbReference type="EMBL" id="JAQIZZ010000005">
    <property type="protein sequence ID" value="KAJ5540535.1"/>
    <property type="molecule type" value="Genomic_DNA"/>
</dbReference>
<protein>
    <submittedName>
        <fullName evidence="7">Zinc finger RING-CH-type</fullName>
    </submittedName>
</protein>
<dbReference type="SUPFAM" id="SSF57850">
    <property type="entry name" value="RING/U-box"/>
    <property type="match status" value="1"/>
</dbReference>
<keyword evidence="5" id="KW-1133">Transmembrane helix</keyword>
<feature type="transmembrane region" description="Helical" evidence="5">
    <location>
        <begin position="172"/>
        <end position="196"/>
    </location>
</feature>
<dbReference type="AlphaFoldDB" id="A0AAD6CXG5"/>
<dbReference type="PANTHER" id="PTHR46347">
    <property type="entry name" value="RING/FYVE/PHD ZINC FINGER SUPERFAMILY PROTEIN"/>
    <property type="match status" value="1"/>
</dbReference>
<dbReference type="Gene3D" id="3.30.40.10">
    <property type="entry name" value="Zinc/RING finger domain, C3HC4 (zinc finger)"/>
    <property type="match status" value="1"/>
</dbReference>
<evidence type="ECO:0000313" key="7">
    <source>
        <dbReference type="EMBL" id="KAJ5540535.1"/>
    </source>
</evidence>
<evidence type="ECO:0000259" key="6">
    <source>
        <dbReference type="PROSITE" id="PS51292"/>
    </source>
</evidence>
<evidence type="ECO:0000256" key="3">
    <source>
        <dbReference type="ARBA" id="ARBA00022833"/>
    </source>
</evidence>
<dbReference type="InterPro" id="IPR011016">
    <property type="entry name" value="Znf_RING-CH"/>
</dbReference>
<keyword evidence="5" id="KW-0812">Transmembrane</keyword>
<feature type="compositionally biased region" description="Acidic residues" evidence="4">
    <location>
        <begin position="257"/>
        <end position="267"/>
    </location>
</feature>
<organism evidence="7 8">
    <name type="scientific">Penicillium frequentans</name>
    <dbReference type="NCBI Taxonomy" id="3151616"/>
    <lineage>
        <taxon>Eukaryota</taxon>
        <taxon>Fungi</taxon>
        <taxon>Dikarya</taxon>
        <taxon>Ascomycota</taxon>
        <taxon>Pezizomycotina</taxon>
        <taxon>Eurotiomycetes</taxon>
        <taxon>Eurotiomycetidae</taxon>
        <taxon>Eurotiales</taxon>
        <taxon>Aspergillaceae</taxon>
        <taxon>Penicillium</taxon>
    </lineage>
</organism>
<keyword evidence="2" id="KW-0863">Zinc-finger</keyword>
<proteinExistence type="predicted"/>
<feature type="region of interest" description="Disordered" evidence="4">
    <location>
        <begin position="254"/>
        <end position="278"/>
    </location>
</feature>
<dbReference type="Proteomes" id="UP001220324">
    <property type="component" value="Unassembled WGS sequence"/>
</dbReference>
<gene>
    <name evidence="7" type="ORF">N7494_005611</name>
</gene>
<keyword evidence="3" id="KW-0862">Zinc</keyword>
<evidence type="ECO:0000256" key="2">
    <source>
        <dbReference type="ARBA" id="ARBA00022771"/>
    </source>
</evidence>
<evidence type="ECO:0000256" key="5">
    <source>
        <dbReference type="SAM" id="Phobius"/>
    </source>
</evidence>
<feature type="region of interest" description="Disordered" evidence="4">
    <location>
        <begin position="1"/>
        <end position="24"/>
    </location>
</feature>
<feature type="domain" description="RING-CH-type" evidence="6">
    <location>
        <begin position="23"/>
        <end position="111"/>
    </location>
</feature>
<evidence type="ECO:0000313" key="8">
    <source>
        <dbReference type="Proteomes" id="UP001220324"/>
    </source>
</evidence>
<dbReference type="GO" id="GO:0008270">
    <property type="term" value="F:zinc ion binding"/>
    <property type="evidence" value="ECO:0007669"/>
    <property type="project" value="UniProtKB-KW"/>
</dbReference>
<dbReference type="PANTHER" id="PTHR46347:SF1">
    <property type="entry name" value="RING_FYVE_PHD ZINC FINGER SUPERFAMILY PROTEIN"/>
    <property type="match status" value="1"/>
</dbReference>
<dbReference type="Pfam" id="PF12906">
    <property type="entry name" value="RINGv"/>
    <property type="match status" value="1"/>
</dbReference>
<keyword evidence="5" id="KW-0472">Membrane</keyword>
<keyword evidence="1" id="KW-0479">Metal-binding</keyword>
<feature type="transmembrane region" description="Helical" evidence="5">
    <location>
        <begin position="217"/>
        <end position="234"/>
    </location>
</feature>
<keyword evidence="8" id="KW-1185">Reference proteome</keyword>
<name>A0AAD6CXG5_9EURO</name>
<reference evidence="7 8" key="1">
    <citation type="journal article" date="2023" name="IMA Fungus">
        <title>Comparative genomic study of the Penicillium genus elucidates a diverse pangenome and 15 lateral gene transfer events.</title>
        <authorList>
            <person name="Petersen C."/>
            <person name="Sorensen T."/>
            <person name="Nielsen M.R."/>
            <person name="Sondergaard T.E."/>
            <person name="Sorensen J.L."/>
            <person name="Fitzpatrick D.A."/>
            <person name="Frisvad J.C."/>
            <person name="Nielsen K.L."/>
        </authorList>
    </citation>
    <scope>NUCLEOTIDE SEQUENCE [LARGE SCALE GENOMIC DNA]</scope>
    <source>
        <strain evidence="7 8">IBT 35679</strain>
    </source>
</reference>
<comment type="caution">
    <text evidence="7">The sequence shown here is derived from an EMBL/GenBank/DDBJ whole genome shotgun (WGS) entry which is preliminary data.</text>
</comment>
<dbReference type="SMART" id="SM00744">
    <property type="entry name" value="RINGv"/>
    <property type="match status" value="1"/>
</dbReference>
<sequence length="278" mass="31379">MILNTLDGPPSNESDSPGLGTSEQSYSPRVCRICLETVWPTVQPSEFLQRPRLVYESSDPESGRLLRPCKCKGSSRYVHEGCLQSWRHANPGYGTRNYWECPTCGFQYRLERLTWARWISSTATQMTLTLAILLLTIFLLGFVADPVIELYVGPLDDEYLELDEDASWLEHFVKGFAALGLTSFLRALFTLSPPFWIRGSGVVSNGRSTGRNRAANLNWLVIVAGVATFLWTVYKGVRSWSKRTLQWAGEKVMDVPLPEDEDEDELVPNEPSTHPKTE</sequence>
<dbReference type="InterPro" id="IPR013083">
    <property type="entry name" value="Znf_RING/FYVE/PHD"/>
</dbReference>
<dbReference type="PROSITE" id="PS51292">
    <property type="entry name" value="ZF_RING_CH"/>
    <property type="match status" value="1"/>
</dbReference>
<accession>A0AAD6CXG5</accession>
<evidence type="ECO:0000256" key="4">
    <source>
        <dbReference type="SAM" id="MobiDB-lite"/>
    </source>
</evidence>
<feature type="compositionally biased region" description="Polar residues" evidence="4">
    <location>
        <begin position="11"/>
        <end position="24"/>
    </location>
</feature>
<feature type="transmembrane region" description="Helical" evidence="5">
    <location>
        <begin position="127"/>
        <end position="152"/>
    </location>
</feature>
<evidence type="ECO:0000256" key="1">
    <source>
        <dbReference type="ARBA" id="ARBA00022723"/>
    </source>
</evidence>
<dbReference type="CDD" id="cd16495">
    <property type="entry name" value="RING_CH-C4HC3_MARCH"/>
    <property type="match status" value="1"/>
</dbReference>